<dbReference type="PANTHER" id="PTHR18966">
    <property type="entry name" value="IONOTROPIC GLUTAMATE RECEPTOR"/>
    <property type="match status" value="1"/>
</dbReference>
<keyword evidence="3" id="KW-0813">Transport</keyword>
<evidence type="ECO:0000259" key="13">
    <source>
        <dbReference type="SMART" id="SM00079"/>
    </source>
</evidence>
<dbReference type="GO" id="GO:0015276">
    <property type="term" value="F:ligand-gated monoatomic ion channel activity"/>
    <property type="evidence" value="ECO:0007669"/>
    <property type="project" value="InterPro"/>
</dbReference>
<evidence type="ECO:0000256" key="9">
    <source>
        <dbReference type="ARBA" id="ARBA00023180"/>
    </source>
</evidence>
<gene>
    <name evidence="15" type="ORF">B4U79_10389</name>
</gene>
<dbReference type="SMART" id="SM00079">
    <property type="entry name" value="PBPe"/>
    <property type="match status" value="1"/>
</dbReference>
<keyword evidence="16" id="KW-1185">Reference proteome</keyword>
<keyword evidence="11" id="KW-0407">Ion channel</keyword>
<dbReference type="InterPro" id="IPR015683">
    <property type="entry name" value="Ionotropic_Glu_rcpt"/>
</dbReference>
<evidence type="ECO:0000313" key="15">
    <source>
        <dbReference type="EMBL" id="RWS07675.1"/>
    </source>
</evidence>
<name>A0A3S3P454_9ACAR</name>
<evidence type="ECO:0000313" key="16">
    <source>
        <dbReference type="Proteomes" id="UP000285301"/>
    </source>
</evidence>
<keyword evidence="4" id="KW-0812">Transmembrane</keyword>
<keyword evidence="6" id="KW-0406">Ion transport</keyword>
<dbReference type="AlphaFoldDB" id="A0A3S3P454"/>
<accession>A0A3S3P454</accession>
<comment type="subcellular location">
    <subcellularLocation>
        <location evidence="1">Membrane</location>
        <topology evidence="1">Multi-pass membrane protein</topology>
    </subcellularLocation>
</comment>
<evidence type="ECO:0000256" key="1">
    <source>
        <dbReference type="ARBA" id="ARBA00004141"/>
    </source>
</evidence>
<dbReference type="CDD" id="cd13685">
    <property type="entry name" value="PBP2_iGluR_non_NMDA_like"/>
    <property type="match status" value="1"/>
</dbReference>
<evidence type="ECO:0000256" key="7">
    <source>
        <dbReference type="ARBA" id="ARBA00023136"/>
    </source>
</evidence>
<dbReference type="SMART" id="SM00918">
    <property type="entry name" value="Lig_chan-Glu_bd"/>
    <property type="match status" value="1"/>
</dbReference>
<dbReference type="InterPro" id="IPR019594">
    <property type="entry name" value="Glu/Gly-bd"/>
</dbReference>
<dbReference type="Pfam" id="PF10613">
    <property type="entry name" value="Lig_chan-Glu_bd"/>
    <property type="match status" value="1"/>
</dbReference>
<evidence type="ECO:0000256" key="4">
    <source>
        <dbReference type="ARBA" id="ARBA00022692"/>
    </source>
</evidence>
<keyword evidence="10" id="KW-1071">Ligand-gated ion channel</keyword>
<dbReference type="SUPFAM" id="SSF53850">
    <property type="entry name" value="Periplasmic binding protein-like II"/>
    <property type="match status" value="2"/>
</dbReference>
<keyword evidence="7" id="KW-0472">Membrane</keyword>
<protein>
    <submittedName>
        <fullName evidence="15">Uncharacterized protein</fullName>
    </submittedName>
</protein>
<feature type="domain" description="Ionotropic glutamate receptor C-terminal" evidence="13">
    <location>
        <begin position="150"/>
        <end position="412"/>
    </location>
</feature>
<dbReference type="EMBL" id="NCKU01003360">
    <property type="protein sequence ID" value="RWS07675.1"/>
    <property type="molecule type" value="Genomic_DNA"/>
</dbReference>
<evidence type="ECO:0000256" key="5">
    <source>
        <dbReference type="ARBA" id="ARBA00022989"/>
    </source>
</evidence>
<keyword evidence="9" id="KW-0325">Glycoprotein</keyword>
<reference evidence="15 16" key="1">
    <citation type="journal article" date="2018" name="Gigascience">
        <title>Genomes of trombidid mites reveal novel predicted allergens and laterally-transferred genes associated with secondary metabolism.</title>
        <authorList>
            <person name="Dong X."/>
            <person name="Chaisiri K."/>
            <person name="Xia D."/>
            <person name="Armstrong S.D."/>
            <person name="Fang Y."/>
            <person name="Donnelly M.J."/>
            <person name="Kadowaki T."/>
            <person name="McGarry J.W."/>
            <person name="Darby A.C."/>
            <person name="Makepeace B.L."/>
        </authorList>
    </citation>
    <scope>NUCLEOTIDE SEQUENCE [LARGE SCALE GENOMIC DNA]</scope>
    <source>
        <strain evidence="15">UoL-WK</strain>
    </source>
</reference>
<proteinExistence type="inferred from homology"/>
<evidence type="ECO:0000256" key="2">
    <source>
        <dbReference type="ARBA" id="ARBA00008685"/>
    </source>
</evidence>
<dbReference type="FunFam" id="3.40.190.10:FF:000024">
    <property type="entry name" value="Glutamate receptor, ionotropic, delta 1"/>
    <property type="match status" value="1"/>
</dbReference>
<comment type="caution">
    <text evidence="15">The sequence shown here is derived from an EMBL/GenBank/DDBJ whole genome shotgun (WGS) entry which is preliminary data.</text>
</comment>
<dbReference type="SMART" id="SM00062">
    <property type="entry name" value="PBPb"/>
    <property type="match status" value="1"/>
</dbReference>
<feature type="domain" description="Ionotropic glutamate receptor L-glutamate and glycine-binding" evidence="14">
    <location>
        <begin position="160"/>
        <end position="217"/>
    </location>
</feature>
<evidence type="ECO:0000256" key="11">
    <source>
        <dbReference type="ARBA" id="ARBA00023303"/>
    </source>
</evidence>
<evidence type="ECO:0000256" key="8">
    <source>
        <dbReference type="ARBA" id="ARBA00023170"/>
    </source>
</evidence>
<sequence length="439" mass="50183">MIIYPVSKVTDLPNQISVEYGAVRSGSTLGFFMTSDVPVFKKIGDNMVQKGRKLPFSNSQGIQMVKDMNGKYAFFMESTSIEYIMGKECDVMQLGNLINSRSYAIAMRKNFEWKTQINMALVSMQERGILRQLKEKWFPKPLKCHYKPIDAVYARNALNLYAYDENEEKLEGFAVDLLEKLSKQLNFDYTLKLSKSEEYGKKDESGQWGGLIGEILRKEADLAVGDITVTSSREEVVDFSAPFAETGIGLLAKRQPYYLEDKSFSNETSLKPMVVYPLASLKDLVKQQIVDYGALYGGATSQFFEESTYSLYKQIGEYLKKKRQELPRSYTSAAIKVQESNGRYVFFMESTTIEYLSSRDCDFVRIGKPIGQRYFAFAMPKKFDLKSQIDQAISEYYESGELHRLHTKWFGVGSLQKCETKIAPVYQRNILDMVVNSLP</sequence>
<dbReference type="Gene3D" id="3.40.190.10">
    <property type="entry name" value="Periplasmic binding protein-like II"/>
    <property type="match status" value="3"/>
</dbReference>
<feature type="domain" description="Solute-binding protein family 3/N-terminal" evidence="12">
    <location>
        <begin position="152"/>
        <end position="413"/>
    </location>
</feature>
<dbReference type="Proteomes" id="UP000285301">
    <property type="component" value="Unassembled WGS sequence"/>
</dbReference>
<dbReference type="OrthoDB" id="5984008at2759"/>
<evidence type="ECO:0000256" key="6">
    <source>
        <dbReference type="ARBA" id="ARBA00023065"/>
    </source>
</evidence>
<evidence type="ECO:0000259" key="14">
    <source>
        <dbReference type="SMART" id="SM00918"/>
    </source>
</evidence>
<evidence type="ECO:0000259" key="12">
    <source>
        <dbReference type="SMART" id="SM00062"/>
    </source>
</evidence>
<dbReference type="GO" id="GO:0016020">
    <property type="term" value="C:membrane"/>
    <property type="evidence" value="ECO:0007669"/>
    <property type="project" value="UniProtKB-SubCell"/>
</dbReference>
<comment type="similarity">
    <text evidence="2">Belongs to the glutamate-gated ion channel (TC 1.A.10.1) family.</text>
</comment>
<keyword evidence="5" id="KW-1133">Transmembrane helix</keyword>
<keyword evidence="8" id="KW-0675">Receptor</keyword>
<dbReference type="InterPro" id="IPR001638">
    <property type="entry name" value="Solute-binding_3/MltF_N"/>
</dbReference>
<evidence type="ECO:0000256" key="3">
    <source>
        <dbReference type="ARBA" id="ARBA00022448"/>
    </source>
</evidence>
<organism evidence="15 16">
    <name type="scientific">Dinothrombium tinctorium</name>
    <dbReference type="NCBI Taxonomy" id="1965070"/>
    <lineage>
        <taxon>Eukaryota</taxon>
        <taxon>Metazoa</taxon>
        <taxon>Ecdysozoa</taxon>
        <taxon>Arthropoda</taxon>
        <taxon>Chelicerata</taxon>
        <taxon>Arachnida</taxon>
        <taxon>Acari</taxon>
        <taxon>Acariformes</taxon>
        <taxon>Trombidiformes</taxon>
        <taxon>Prostigmata</taxon>
        <taxon>Anystina</taxon>
        <taxon>Parasitengona</taxon>
        <taxon>Trombidioidea</taxon>
        <taxon>Trombidiidae</taxon>
        <taxon>Dinothrombium</taxon>
    </lineage>
</organism>
<dbReference type="InterPro" id="IPR001320">
    <property type="entry name" value="Iontro_rcpt_C"/>
</dbReference>
<evidence type="ECO:0000256" key="10">
    <source>
        <dbReference type="ARBA" id="ARBA00023286"/>
    </source>
</evidence>